<dbReference type="RefSeq" id="WP_098699304.1">
    <property type="nucleotide sequence ID" value="NZ_CP023779.1"/>
</dbReference>
<reference evidence="2 3" key="1">
    <citation type="submission" date="2017-10" db="EMBL/GenBank/DDBJ databases">
        <title>Comparative genomics between pathogenic Norcardia.</title>
        <authorList>
            <person name="Zeng L."/>
        </authorList>
    </citation>
    <scope>NUCLEOTIDE SEQUENCE [LARGE SCALE GENOMIC DNA]</scope>
    <source>
        <strain evidence="2 3">NC_YFY_NT001</strain>
        <plasmid evidence="3">Plasmid p_nc_yfy_nt001</plasmid>
    </source>
</reference>
<dbReference type="Proteomes" id="UP000221961">
    <property type="component" value="Plasmid p_NC_YFY_NT001"/>
</dbReference>
<dbReference type="GeneID" id="88363382"/>
<proteinExistence type="predicted"/>
<evidence type="ECO:0000256" key="1">
    <source>
        <dbReference type="SAM" id="MobiDB-lite"/>
    </source>
</evidence>
<evidence type="ECO:0000313" key="2">
    <source>
        <dbReference type="EMBL" id="ATL72509.1"/>
    </source>
</evidence>
<keyword evidence="2" id="KW-0614">Plasmid</keyword>
<dbReference type="AlphaFoldDB" id="A0A291RYY0"/>
<feature type="compositionally biased region" description="Basic and acidic residues" evidence="1">
    <location>
        <begin position="21"/>
        <end position="53"/>
    </location>
</feature>
<feature type="compositionally biased region" description="Polar residues" evidence="1">
    <location>
        <begin position="86"/>
        <end position="95"/>
    </location>
</feature>
<evidence type="ECO:0000313" key="3">
    <source>
        <dbReference type="Proteomes" id="UP000221961"/>
    </source>
</evidence>
<geneLocation type="plasmid" evidence="3">
    <name>p_nc_yfy_nt001</name>
</geneLocation>
<sequence>MDSVSGEPDAAGPDDGGPDQHTPDETDRILELIDTALEDHQVSPDAMRWRPADAPESGDSPNSEGPSDSDDPATADTRSARHYSTGKLTATQARTVNAWRRELHRPRRRTYFTRDGRPPASSSDCVAAAVVDLLDTAPPQALEVARYAAWIRSEQRDGRSTKFPGAQHVSFYLPEPHAEHAEALLTEAHEAHRAIVDEVRAEAARRFPGRYQAEERALFALGQLAAQQLTAAVPRRLPMGTLARMAVDRWAARSAEAVVAAAVDHSAAHHLQHHRARRDMGRQ</sequence>
<organism evidence="2 3">
    <name type="scientific">Nocardia terpenica</name>
    <dbReference type="NCBI Taxonomy" id="455432"/>
    <lineage>
        <taxon>Bacteria</taxon>
        <taxon>Bacillati</taxon>
        <taxon>Actinomycetota</taxon>
        <taxon>Actinomycetes</taxon>
        <taxon>Mycobacteriales</taxon>
        <taxon>Nocardiaceae</taxon>
        <taxon>Nocardia</taxon>
    </lineage>
</organism>
<name>A0A291RYY0_9NOCA</name>
<accession>A0A291RYY0</accession>
<dbReference type="EMBL" id="CP023779">
    <property type="protein sequence ID" value="ATL72509.1"/>
    <property type="molecule type" value="Genomic_DNA"/>
</dbReference>
<gene>
    <name evidence="2" type="ORF">CRH09_39745</name>
</gene>
<feature type="region of interest" description="Disordered" evidence="1">
    <location>
        <begin position="1"/>
        <end position="97"/>
    </location>
</feature>
<dbReference type="KEGG" id="ntp:CRH09_39745"/>
<protein>
    <submittedName>
        <fullName evidence="2">Uncharacterized protein</fullName>
    </submittedName>
</protein>